<evidence type="ECO:0000256" key="1">
    <source>
        <dbReference type="SAM" id="MobiDB-lite"/>
    </source>
</evidence>
<gene>
    <name evidence="2" type="ordered locus">bsr1599</name>
</gene>
<proteinExistence type="predicted"/>
<dbReference type="KEGG" id="bja:bsr1599"/>
<dbReference type="Proteomes" id="UP000002526">
    <property type="component" value="Chromosome"/>
</dbReference>
<sequence length="96" mass="11096">MRFDTRPLPVVQPKQTSAHSLAPESTRRQENHVALFRYRPSSQSAFSFAGQSSRAADRSRILIPRCVLSPSDAEFLNRKPENKELRLWLYRGEPKQ</sequence>
<dbReference type="HOGENOM" id="CLU_2354225_0_0_5"/>
<accession>Q89U21</accession>
<organism evidence="2 3">
    <name type="scientific">Bradyrhizobium diazoefficiens (strain JCM 10833 / BCRC 13528 / IAM 13628 / NBRC 14792 / USDA 110)</name>
    <dbReference type="NCBI Taxonomy" id="224911"/>
    <lineage>
        <taxon>Bacteria</taxon>
        <taxon>Pseudomonadati</taxon>
        <taxon>Pseudomonadota</taxon>
        <taxon>Alphaproteobacteria</taxon>
        <taxon>Hyphomicrobiales</taxon>
        <taxon>Nitrobacteraceae</taxon>
        <taxon>Bradyrhizobium</taxon>
    </lineage>
</organism>
<name>Q89U21_BRADU</name>
<protein>
    <submittedName>
        <fullName evidence="2">Bsr1599 protein</fullName>
    </submittedName>
</protein>
<dbReference type="InParanoid" id="Q89U21"/>
<dbReference type="EnsemblBacteria" id="BAC46864">
    <property type="protein sequence ID" value="BAC46864"/>
    <property type="gene ID" value="BAC46864"/>
</dbReference>
<dbReference type="AlphaFoldDB" id="Q89U21"/>
<dbReference type="EMBL" id="BA000040">
    <property type="protein sequence ID" value="BAC46864.1"/>
    <property type="molecule type" value="Genomic_DNA"/>
</dbReference>
<evidence type="ECO:0000313" key="3">
    <source>
        <dbReference type="Proteomes" id="UP000002526"/>
    </source>
</evidence>
<reference evidence="3" key="1">
    <citation type="journal article" date="2002" name="DNA Res.">
        <title>Complete genomic sequence of nitrogen-fixing symbiotic bacterium Bradyrhizobium japonicum USDA110.</title>
        <authorList>
            <person name="Kaneko T."/>
            <person name="Nakamura Y."/>
            <person name="Sato S."/>
            <person name="Minamisawa K."/>
            <person name="Uchiumi T."/>
            <person name="Sasamoto S."/>
            <person name="Watanabe A."/>
            <person name="Idesawa K."/>
            <person name="Iriguchi M."/>
            <person name="Kawashima K."/>
            <person name="Kohara M."/>
            <person name="Matsumoto M."/>
            <person name="Shimpo S."/>
            <person name="Tsuruoka H."/>
            <person name="Wada T."/>
            <person name="Yamada M."/>
            <person name="Tabata S."/>
        </authorList>
    </citation>
    <scope>NUCLEOTIDE SEQUENCE [LARGE SCALE GENOMIC DNA]</scope>
    <source>
        <strain evidence="3">JCM 10833 / BCRC 13528 / IAM 13628 / NBRC 14792 / USDA 110</strain>
    </source>
</reference>
<feature type="region of interest" description="Disordered" evidence="1">
    <location>
        <begin position="1"/>
        <end position="31"/>
    </location>
</feature>
<evidence type="ECO:0000313" key="2">
    <source>
        <dbReference type="EMBL" id="BAC46864.1"/>
    </source>
</evidence>
<keyword evidence="3" id="KW-1185">Reference proteome</keyword>